<sequence length="120" mass="14241">MWVVYERRRIAHLGNRTNNRYATSVLLLQEILKPEMKLNERVETLNFLQSTAEMEYAAKFRVIESRHYRGADDILLRLAALVCPHAFGLVRQEYEPFMGGSIAYGERWIHNRIQDNYQRI</sequence>
<proteinExistence type="predicted"/>
<organism evidence="1 2">
    <name type="scientific">Phytophthora aleatoria</name>
    <dbReference type="NCBI Taxonomy" id="2496075"/>
    <lineage>
        <taxon>Eukaryota</taxon>
        <taxon>Sar</taxon>
        <taxon>Stramenopiles</taxon>
        <taxon>Oomycota</taxon>
        <taxon>Peronosporomycetes</taxon>
        <taxon>Peronosporales</taxon>
        <taxon>Peronosporaceae</taxon>
        <taxon>Phytophthora</taxon>
    </lineage>
</organism>
<keyword evidence="2" id="KW-1185">Reference proteome</keyword>
<evidence type="ECO:0000313" key="1">
    <source>
        <dbReference type="EMBL" id="KAG6961690.1"/>
    </source>
</evidence>
<dbReference type="Proteomes" id="UP000709295">
    <property type="component" value="Unassembled WGS sequence"/>
</dbReference>
<protein>
    <submittedName>
        <fullName evidence="1">Uncharacterized protein</fullName>
    </submittedName>
</protein>
<reference evidence="1" key="1">
    <citation type="submission" date="2021-01" db="EMBL/GenBank/DDBJ databases">
        <title>Phytophthora aleatoria, a newly-described species from Pinus radiata is distinct from Phytophthora cactorum isolates based on comparative genomics.</title>
        <authorList>
            <person name="Mcdougal R."/>
            <person name="Panda P."/>
            <person name="Williams N."/>
            <person name="Studholme D.J."/>
        </authorList>
    </citation>
    <scope>NUCLEOTIDE SEQUENCE</scope>
    <source>
        <strain evidence="1">NZFS 4037</strain>
    </source>
</reference>
<gene>
    <name evidence="1" type="ORF">JG688_00008964</name>
</gene>
<dbReference type="AlphaFoldDB" id="A0A8J5J477"/>
<accession>A0A8J5J477</accession>
<comment type="caution">
    <text evidence="1">The sequence shown here is derived from an EMBL/GenBank/DDBJ whole genome shotgun (WGS) entry which is preliminary data.</text>
</comment>
<name>A0A8J5J477_9STRA</name>
<dbReference type="EMBL" id="JAENGY010000495">
    <property type="protein sequence ID" value="KAG6961690.1"/>
    <property type="molecule type" value="Genomic_DNA"/>
</dbReference>
<evidence type="ECO:0000313" key="2">
    <source>
        <dbReference type="Proteomes" id="UP000709295"/>
    </source>
</evidence>